<dbReference type="NCBIfam" id="TIGR02595">
    <property type="entry name" value="PEP_CTERM"/>
    <property type="match status" value="1"/>
</dbReference>
<proteinExistence type="predicted"/>
<organism evidence="3 4">
    <name type="scientific">Bythopirellula polymerisocia</name>
    <dbReference type="NCBI Taxonomy" id="2528003"/>
    <lineage>
        <taxon>Bacteria</taxon>
        <taxon>Pseudomonadati</taxon>
        <taxon>Planctomycetota</taxon>
        <taxon>Planctomycetia</taxon>
        <taxon>Pirellulales</taxon>
        <taxon>Lacipirellulaceae</taxon>
        <taxon>Bythopirellula</taxon>
    </lineage>
</organism>
<name>A0A5C6CAE2_9BACT</name>
<evidence type="ECO:0000256" key="1">
    <source>
        <dbReference type="SAM" id="SignalP"/>
    </source>
</evidence>
<comment type="caution">
    <text evidence="3">The sequence shown here is derived from an EMBL/GenBank/DDBJ whole genome shotgun (WGS) entry which is preliminary data.</text>
</comment>
<protein>
    <recommendedName>
        <fullName evidence="2">DUF4394 domain-containing protein</fullName>
    </recommendedName>
</protein>
<keyword evidence="1" id="KW-0732">Signal</keyword>
<keyword evidence="4" id="KW-1185">Reference proteome</keyword>
<evidence type="ECO:0000259" key="2">
    <source>
        <dbReference type="Pfam" id="PF14339"/>
    </source>
</evidence>
<dbReference type="OrthoDB" id="531718at2"/>
<dbReference type="EMBL" id="SJPS01000015">
    <property type="protein sequence ID" value="TWU20364.1"/>
    <property type="molecule type" value="Genomic_DNA"/>
</dbReference>
<gene>
    <name evidence="3" type="ORF">Pla144_49390</name>
</gene>
<dbReference type="RefSeq" id="WP_146453146.1">
    <property type="nucleotide sequence ID" value="NZ_SJPS01000015.1"/>
</dbReference>
<feature type="signal peptide" evidence="1">
    <location>
        <begin position="1"/>
        <end position="23"/>
    </location>
</feature>
<feature type="chain" id="PRO_5022958061" description="DUF4394 domain-containing protein" evidence="1">
    <location>
        <begin position="24"/>
        <end position="299"/>
    </location>
</feature>
<reference evidence="3 4" key="1">
    <citation type="submission" date="2019-02" db="EMBL/GenBank/DDBJ databases">
        <title>Deep-cultivation of Planctomycetes and their phenomic and genomic characterization uncovers novel biology.</title>
        <authorList>
            <person name="Wiegand S."/>
            <person name="Jogler M."/>
            <person name="Boedeker C."/>
            <person name="Pinto D."/>
            <person name="Vollmers J."/>
            <person name="Rivas-Marin E."/>
            <person name="Kohn T."/>
            <person name="Peeters S.H."/>
            <person name="Heuer A."/>
            <person name="Rast P."/>
            <person name="Oberbeckmann S."/>
            <person name="Bunk B."/>
            <person name="Jeske O."/>
            <person name="Meyerdierks A."/>
            <person name="Storesund J.E."/>
            <person name="Kallscheuer N."/>
            <person name="Luecker S."/>
            <person name="Lage O.M."/>
            <person name="Pohl T."/>
            <person name="Merkel B.J."/>
            <person name="Hornburger P."/>
            <person name="Mueller R.-W."/>
            <person name="Bruemmer F."/>
            <person name="Labrenz M."/>
            <person name="Spormann A.M."/>
            <person name="Op Den Camp H."/>
            <person name="Overmann J."/>
            <person name="Amann R."/>
            <person name="Jetten M.S.M."/>
            <person name="Mascher T."/>
            <person name="Medema M.H."/>
            <person name="Devos D.P."/>
            <person name="Kaster A.-K."/>
            <person name="Ovreas L."/>
            <person name="Rohde M."/>
            <person name="Galperin M.Y."/>
            <person name="Jogler C."/>
        </authorList>
    </citation>
    <scope>NUCLEOTIDE SEQUENCE [LARGE SCALE GENOMIC DNA]</scope>
    <source>
        <strain evidence="3 4">Pla144</strain>
    </source>
</reference>
<sequence length="299" mass="30906" precursor="true">MKTTTCFLALAIGLMSLTALSHAEMIYGIAELGSQNLVRYDSSSPSNIVTSVAISGLQQNESIKGIDFRPATGQLYALGSTSRLYQVNTVTGQVFAVGAPFTPTLNGTSFGFDFNPVIDRIRVVAETNTNTVLNPNDGTGTGVTNLFYGAGDPNFGVDPNVVDSAYTNSVAGANATQLYGIDTGLDILVTQANSAGTLGTVGPLGINVVSVGGFDISPRGNQIAYAALLPSNSSQSNLYAINLGTGFATNLGQIDGGLFISSLAVAPDKIVQPNVPEPTSLALTIFGVVGLCSLRRNRV</sequence>
<evidence type="ECO:0000313" key="4">
    <source>
        <dbReference type="Proteomes" id="UP000318437"/>
    </source>
</evidence>
<dbReference type="InterPro" id="IPR013424">
    <property type="entry name" value="Ice-binding_C"/>
</dbReference>
<dbReference type="AlphaFoldDB" id="A0A5C6CAE2"/>
<feature type="domain" description="DUF4394" evidence="2">
    <location>
        <begin position="36"/>
        <end position="264"/>
    </location>
</feature>
<dbReference type="Pfam" id="PF14339">
    <property type="entry name" value="DUF4394"/>
    <property type="match status" value="1"/>
</dbReference>
<accession>A0A5C6CAE2</accession>
<dbReference type="InterPro" id="IPR025507">
    <property type="entry name" value="DUF4394"/>
</dbReference>
<evidence type="ECO:0000313" key="3">
    <source>
        <dbReference type="EMBL" id="TWU20364.1"/>
    </source>
</evidence>
<dbReference type="SUPFAM" id="SSF75011">
    <property type="entry name" value="3-carboxy-cis,cis-mucoante lactonizing enzyme"/>
    <property type="match status" value="1"/>
</dbReference>
<dbReference type="Proteomes" id="UP000318437">
    <property type="component" value="Unassembled WGS sequence"/>
</dbReference>